<dbReference type="Proteomes" id="UP001139150">
    <property type="component" value="Unassembled WGS sequence"/>
</dbReference>
<reference evidence="1" key="1">
    <citation type="submission" date="2022-02" db="EMBL/GenBank/DDBJ databases">
        <title>Halalkalibacter sp. nov. isolated from Lonar Lake, India.</title>
        <authorList>
            <person name="Joshi A."/>
            <person name="Thite S."/>
            <person name="Lodha T."/>
        </authorList>
    </citation>
    <scope>NUCLEOTIDE SEQUENCE</scope>
    <source>
        <strain evidence="1">MEB205</strain>
    </source>
</reference>
<organism evidence="1 2">
    <name type="scientific">Halalkalibacter alkaliphilus</name>
    <dbReference type="NCBI Taxonomy" id="2917993"/>
    <lineage>
        <taxon>Bacteria</taxon>
        <taxon>Bacillati</taxon>
        <taxon>Bacillota</taxon>
        <taxon>Bacilli</taxon>
        <taxon>Bacillales</taxon>
        <taxon>Bacillaceae</taxon>
        <taxon>Halalkalibacter</taxon>
    </lineage>
</organism>
<comment type="caution">
    <text evidence="1">The sequence shown here is derived from an EMBL/GenBank/DDBJ whole genome shotgun (WGS) entry which is preliminary data.</text>
</comment>
<sequence length="179" mass="20793">MNGINNVTVLLFYLICSILLITGCASPNSSDNQEISAGPEEVIEEVIEHEKIVMYENTDRGIRVYETPNWEFGEQSEGDQINVTFYSEKGKAIITVLSSKKDLEEIKQELMIGVGKSNIIEETDNYFAFQSERKESIRSDVYFEQQDQRVNILTFMTPVDDYEENIEYIKEFKQHIEFY</sequence>
<gene>
    <name evidence="1" type="ORF">MF646_12800</name>
</gene>
<protein>
    <submittedName>
        <fullName evidence="1">Uncharacterized protein</fullName>
    </submittedName>
</protein>
<proteinExistence type="predicted"/>
<evidence type="ECO:0000313" key="1">
    <source>
        <dbReference type="EMBL" id="MCL7748002.1"/>
    </source>
</evidence>
<dbReference type="RefSeq" id="WP_250096895.1">
    <property type="nucleotide sequence ID" value="NZ_JAKRYL010000012.1"/>
</dbReference>
<name>A0A9X2CTK1_9BACI</name>
<dbReference type="EMBL" id="JAKRYL010000012">
    <property type="protein sequence ID" value="MCL7748002.1"/>
    <property type="molecule type" value="Genomic_DNA"/>
</dbReference>
<evidence type="ECO:0000313" key="2">
    <source>
        <dbReference type="Proteomes" id="UP001139150"/>
    </source>
</evidence>
<keyword evidence="2" id="KW-1185">Reference proteome</keyword>
<dbReference type="AlphaFoldDB" id="A0A9X2CTK1"/>
<accession>A0A9X2CTK1</accession>